<reference evidence="3 4" key="1">
    <citation type="journal article" date="2016" name="Front. Microbiol.">
        <title>Comprehensive Phylogenetic Analysis of Bovine Non-aureus Staphylococci Species Based on Whole-Genome Sequencing.</title>
        <authorList>
            <person name="Naushad S."/>
            <person name="Barkema H.W."/>
            <person name="Luby C."/>
            <person name="Condas L.A."/>
            <person name="Nobrega D.B."/>
            <person name="Carson D.A."/>
            <person name="De Buck J."/>
        </authorList>
    </citation>
    <scope>NUCLEOTIDE SEQUENCE [LARGE SCALE GENOMIC DNA]</scope>
    <source>
        <strain evidence="3 4">SNUC 1388</strain>
    </source>
</reference>
<feature type="chain" id="PRO_5038841227" evidence="1">
    <location>
        <begin position="22"/>
        <end position="120"/>
    </location>
</feature>
<evidence type="ECO:0000256" key="1">
    <source>
        <dbReference type="SAM" id="SignalP"/>
    </source>
</evidence>
<dbReference type="Pfam" id="PF14729">
    <property type="entry name" value="DUF4467"/>
    <property type="match status" value="1"/>
</dbReference>
<keyword evidence="3" id="KW-0449">Lipoprotein</keyword>
<dbReference type="Gene3D" id="3.10.450.560">
    <property type="match status" value="1"/>
</dbReference>
<dbReference type="Proteomes" id="UP000283576">
    <property type="component" value="Unassembled WGS sequence"/>
</dbReference>
<keyword evidence="1" id="KW-0732">Signal</keyword>
<dbReference type="PROSITE" id="PS51257">
    <property type="entry name" value="PROKAR_LIPOPROTEIN"/>
    <property type="match status" value="1"/>
</dbReference>
<sequence length="120" mass="14341">MRGIGVLLIMMTVLLSACSNNDDKYQKNINKVLDIQKETHKEMAKQNSDVVKEFDEKNTNVYVYKNGKLIIIGYKLFNDKDQMFLATYEFKNDKIYYKRDIKPEKYVKEHKADYKKERIE</sequence>
<proteinExistence type="predicted"/>
<dbReference type="InterPro" id="IPR028075">
    <property type="entry name" value="DUF4467"/>
</dbReference>
<protein>
    <submittedName>
        <fullName evidence="3">Cystatin-like fold lipoprotein</fullName>
    </submittedName>
</protein>
<name>A0A418HLX8_STAGA</name>
<comment type="caution">
    <text evidence="3">The sequence shown here is derived from an EMBL/GenBank/DDBJ whole genome shotgun (WGS) entry which is preliminary data.</text>
</comment>
<feature type="domain" description="DUF4467" evidence="2">
    <location>
        <begin position="25"/>
        <end position="117"/>
    </location>
</feature>
<evidence type="ECO:0000313" key="3">
    <source>
        <dbReference type="EMBL" id="RIL42075.1"/>
    </source>
</evidence>
<organism evidence="3 4">
    <name type="scientific">Staphylococcus gallinarum</name>
    <dbReference type="NCBI Taxonomy" id="1293"/>
    <lineage>
        <taxon>Bacteria</taxon>
        <taxon>Bacillati</taxon>
        <taxon>Bacillota</taxon>
        <taxon>Bacilli</taxon>
        <taxon>Bacillales</taxon>
        <taxon>Staphylococcaceae</taxon>
        <taxon>Staphylococcus</taxon>
    </lineage>
</organism>
<evidence type="ECO:0000259" key="2">
    <source>
        <dbReference type="Pfam" id="PF14729"/>
    </source>
</evidence>
<evidence type="ECO:0000313" key="4">
    <source>
        <dbReference type="Proteomes" id="UP000283576"/>
    </source>
</evidence>
<accession>A0A418HLX8</accession>
<dbReference type="AlphaFoldDB" id="A0A418HLX8"/>
<dbReference type="EMBL" id="QXRZ01000006">
    <property type="protein sequence ID" value="RIL42075.1"/>
    <property type="molecule type" value="Genomic_DNA"/>
</dbReference>
<gene>
    <name evidence="3" type="ORF">BUZ01_09870</name>
</gene>
<feature type="signal peptide" evidence="1">
    <location>
        <begin position="1"/>
        <end position="21"/>
    </location>
</feature>